<comment type="caution">
    <text evidence="1">The sequence shown here is derived from an EMBL/GenBank/DDBJ whole genome shotgun (WGS) entry which is preliminary data.</text>
</comment>
<dbReference type="EMBL" id="CABITT030000003">
    <property type="protein sequence ID" value="VVA97233.1"/>
    <property type="molecule type" value="Genomic_DNA"/>
</dbReference>
<gene>
    <name evidence="1" type="ORF">ANE_LOCUS7678</name>
</gene>
<accession>A0A565B7A0</accession>
<dbReference type="AlphaFoldDB" id="A0A565B7A0"/>
<evidence type="ECO:0000313" key="2">
    <source>
        <dbReference type="Proteomes" id="UP000489600"/>
    </source>
</evidence>
<protein>
    <submittedName>
        <fullName evidence="1">Uncharacterized protein</fullName>
    </submittedName>
</protein>
<organism evidence="1 2">
    <name type="scientific">Arabis nemorensis</name>
    <dbReference type="NCBI Taxonomy" id="586526"/>
    <lineage>
        <taxon>Eukaryota</taxon>
        <taxon>Viridiplantae</taxon>
        <taxon>Streptophyta</taxon>
        <taxon>Embryophyta</taxon>
        <taxon>Tracheophyta</taxon>
        <taxon>Spermatophyta</taxon>
        <taxon>Magnoliopsida</taxon>
        <taxon>eudicotyledons</taxon>
        <taxon>Gunneridae</taxon>
        <taxon>Pentapetalae</taxon>
        <taxon>rosids</taxon>
        <taxon>malvids</taxon>
        <taxon>Brassicales</taxon>
        <taxon>Brassicaceae</taxon>
        <taxon>Arabideae</taxon>
        <taxon>Arabis</taxon>
    </lineage>
</organism>
<reference evidence="1" key="1">
    <citation type="submission" date="2019-07" db="EMBL/GenBank/DDBJ databases">
        <authorList>
            <person name="Dittberner H."/>
        </authorList>
    </citation>
    <scope>NUCLEOTIDE SEQUENCE [LARGE SCALE GENOMIC DNA]</scope>
</reference>
<proteinExistence type="predicted"/>
<dbReference type="Proteomes" id="UP000489600">
    <property type="component" value="Unassembled WGS sequence"/>
</dbReference>
<sequence length="70" mass="7640">MEKISDSFPGFCLKATLCGAGGYVLGGLATRSIEEDDLEAEQTVIELLEYSDENQRTVEKLEKVANSVNL</sequence>
<evidence type="ECO:0000313" key="1">
    <source>
        <dbReference type="EMBL" id="VVA97233.1"/>
    </source>
</evidence>
<keyword evidence="2" id="KW-1185">Reference proteome</keyword>
<name>A0A565B7A0_9BRAS</name>